<dbReference type="SUPFAM" id="SSF81321">
    <property type="entry name" value="Family A G protein-coupled receptor-like"/>
    <property type="match status" value="1"/>
</dbReference>
<dbReference type="PROSITE" id="PS50262">
    <property type="entry name" value="G_PROTEIN_RECEP_F1_2"/>
    <property type="match status" value="1"/>
</dbReference>
<feature type="transmembrane region" description="Helical" evidence="11">
    <location>
        <begin position="28"/>
        <end position="52"/>
    </location>
</feature>
<sequence>MEEQARENQTHVTQFILLGFRDLKDLQILLFLVFLAIYIATMAGNLLIVLLVTTDQQLHIPMYFFLGNLSCLEICYSSTLIPILLTTLLTDGTVISFHSCFLQLFFFGYCLGAECYLLSVMSFDRYLAICKPLHYTVMMNPRKCIQLAAVSWTNGLTGISVIMAGMLQLTYCGPNEIDHYFCDSVPLRKLSCGDTDVVEQINLVLLFIYTLPPFLVTLASYIYIIRTVLKIPSKTGRQKVFSTCYSHLTVVSIYYGSVTIVYLLPPSSSMNKVFSLLYTIFPPLVNPIVYSLRNKDIKRALRKMKNRVETFRIFQIMLADLAIFNDK</sequence>
<dbReference type="OrthoDB" id="9444602at2759"/>
<feature type="domain" description="G-protein coupled receptors family 1 profile" evidence="12">
    <location>
        <begin position="44"/>
        <end position="290"/>
    </location>
</feature>
<dbReference type="InterPro" id="IPR000276">
    <property type="entry name" value="GPCR_Rhodpsn"/>
</dbReference>
<evidence type="ECO:0000256" key="9">
    <source>
        <dbReference type="ARBA" id="ARBA00023224"/>
    </source>
</evidence>
<evidence type="ECO:0000256" key="8">
    <source>
        <dbReference type="ARBA" id="ARBA00023170"/>
    </source>
</evidence>
<keyword evidence="3 10" id="KW-0812">Transmembrane</keyword>
<feature type="transmembrane region" description="Helical" evidence="11">
    <location>
        <begin position="144"/>
        <end position="167"/>
    </location>
</feature>
<keyword evidence="5 11" id="KW-1133">Transmembrane helix</keyword>
<dbReference type="KEGG" id="pvt:110071643"/>
<evidence type="ECO:0000313" key="14">
    <source>
        <dbReference type="RefSeq" id="XP_020634960.2"/>
    </source>
</evidence>
<dbReference type="Proteomes" id="UP001652642">
    <property type="component" value="Chromosome 6"/>
</dbReference>
<dbReference type="Gene3D" id="1.20.1070.10">
    <property type="entry name" value="Rhodopsin 7-helix transmembrane proteins"/>
    <property type="match status" value="1"/>
</dbReference>
<dbReference type="PRINTS" id="PR00237">
    <property type="entry name" value="GPCRRHODOPSN"/>
</dbReference>
<evidence type="ECO:0000256" key="6">
    <source>
        <dbReference type="ARBA" id="ARBA00023040"/>
    </source>
</evidence>
<evidence type="ECO:0000256" key="7">
    <source>
        <dbReference type="ARBA" id="ARBA00023136"/>
    </source>
</evidence>
<comment type="subcellular location">
    <subcellularLocation>
        <location evidence="1 11">Cell membrane</location>
        <topology evidence="1 11">Multi-pass membrane protein</topology>
    </subcellularLocation>
</comment>
<dbReference type="Pfam" id="PF13853">
    <property type="entry name" value="7tm_4"/>
    <property type="match status" value="1"/>
</dbReference>
<dbReference type="PRINTS" id="PR00245">
    <property type="entry name" value="OLFACTORYR"/>
</dbReference>
<reference evidence="14" key="1">
    <citation type="submission" date="2025-08" db="UniProtKB">
        <authorList>
            <consortium name="RefSeq"/>
        </authorList>
    </citation>
    <scope>IDENTIFICATION</scope>
</reference>
<evidence type="ECO:0000256" key="3">
    <source>
        <dbReference type="ARBA" id="ARBA00022692"/>
    </source>
</evidence>
<feature type="transmembrane region" description="Helical" evidence="11">
    <location>
        <begin position="203"/>
        <end position="224"/>
    </location>
</feature>
<dbReference type="GeneID" id="110071643"/>
<dbReference type="GO" id="GO:0005886">
    <property type="term" value="C:plasma membrane"/>
    <property type="evidence" value="ECO:0007669"/>
    <property type="project" value="UniProtKB-SubCell"/>
</dbReference>
<keyword evidence="6 10" id="KW-0297">G-protein coupled receptor</keyword>
<dbReference type="PROSITE" id="PS00237">
    <property type="entry name" value="G_PROTEIN_RECEP_F1_1"/>
    <property type="match status" value="1"/>
</dbReference>
<feature type="transmembrane region" description="Helical" evidence="11">
    <location>
        <begin position="245"/>
        <end position="264"/>
    </location>
</feature>
<evidence type="ECO:0000256" key="10">
    <source>
        <dbReference type="RuleBase" id="RU000688"/>
    </source>
</evidence>
<feature type="transmembrane region" description="Helical" evidence="11">
    <location>
        <begin position="101"/>
        <end position="123"/>
    </location>
</feature>
<gene>
    <name evidence="14" type="primary">LOC110071643</name>
</gene>
<keyword evidence="2 11" id="KW-1003">Cell membrane</keyword>
<comment type="similarity">
    <text evidence="10">Belongs to the G-protein coupled receptor 1 family.</text>
</comment>
<evidence type="ECO:0000256" key="11">
    <source>
        <dbReference type="RuleBase" id="RU363047"/>
    </source>
</evidence>
<keyword evidence="4 11" id="KW-0552">Olfaction</keyword>
<dbReference type="GO" id="GO:0004984">
    <property type="term" value="F:olfactory receptor activity"/>
    <property type="evidence" value="ECO:0007669"/>
    <property type="project" value="InterPro"/>
</dbReference>
<dbReference type="InterPro" id="IPR000725">
    <property type="entry name" value="Olfact_rcpt"/>
</dbReference>
<keyword evidence="9 10" id="KW-0807">Transducer</keyword>
<dbReference type="RefSeq" id="XP_020634960.2">
    <property type="nucleotide sequence ID" value="XM_020779301.2"/>
</dbReference>
<evidence type="ECO:0000256" key="1">
    <source>
        <dbReference type="ARBA" id="ARBA00004651"/>
    </source>
</evidence>
<evidence type="ECO:0000256" key="2">
    <source>
        <dbReference type="ARBA" id="ARBA00022475"/>
    </source>
</evidence>
<protein>
    <recommendedName>
        <fullName evidence="11">Olfactory receptor</fullName>
    </recommendedName>
</protein>
<proteinExistence type="inferred from homology"/>
<dbReference type="AlphaFoldDB" id="A0A6J0SIQ5"/>
<name>A0A6J0SIQ5_9SAUR</name>
<dbReference type="InParanoid" id="A0A6J0SIQ5"/>
<keyword evidence="11" id="KW-0716">Sensory transduction</keyword>
<evidence type="ECO:0000313" key="13">
    <source>
        <dbReference type="Proteomes" id="UP001652642"/>
    </source>
</evidence>
<evidence type="ECO:0000256" key="5">
    <source>
        <dbReference type="ARBA" id="ARBA00022989"/>
    </source>
</evidence>
<dbReference type="GO" id="GO:0004930">
    <property type="term" value="F:G protein-coupled receptor activity"/>
    <property type="evidence" value="ECO:0007669"/>
    <property type="project" value="UniProtKB-KW"/>
</dbReference>
<feature type="transmembrane region" description="Helical" evidence="11">
    <location>
        <begin position="276"/>
        <end position="293"/>
    </location>
</feature>
<evidence type="ECO:0000256" key="4">
    <source>
        <dbReference type="ARBA" id="ARBA00022725"/>
    </source>
</evidence>
<dbReference type="InterPro" id="IPR050516">
    <property type="entry name" value="Olfactory_GPCR"/>
</dbReference>
<feature type="transmembrane region" description="Helical" evidence="11">
    <location>
        <begin position="64"/>
        <end position="89"/>
    </location>
</feature>
<keyword evidence="7 11" id="KW-0472">Membrane</keyword>
<keyword evidence="13" id="KW-1185">Reference proteome</keyword>
<keyword evidence="8 10" id="KW-0675">Receptor</keyword>
<dbReference type="CDD" id="cd15911">
    <property type="entry name" value="7tmA_OR11A-like"/>
    <property type="match status" value="1"/>
</dbReference>
<dbReference type="InterPro" id="IPR017452">
    <property type="entry name" value="GPCR_Rhodpsn_7TM"/>
</dbReference>
<accession>A0A6J0SIQ5</accession>
<organism evidence="13 14">
    <name type="scientific">Pogona vitticeps</name>
    <name type="common">central bearded dragon</name>
    <dbReference type="NCBI Taxonomy" id="103695"/>
    <lineage>
        <taxon>Eukaryota</taxon>
        <taxon>Metazoa</taxon>
        <taxon>Chordata</taxon>
        <taxon>Craniata</taxon>
        <taxon>Vertebrata</taxon>
        <taxon>Euteleostomi</taxon>
        <taxon>Lepidosauria</taxon>
        <taxon>Squamata</taxon>
        <taxon>Bifurcata</taxon>
        <taxon>Unidentata</taxon>
        <taxon>Episquamata</taxon>
        <taxon>Toxicofera</taxon>
        <taxon>Iguania</taxon>
        <taxon>Acrodonta</taxon>
        <taxon>Agamidae</taxon>
        <taxon>Amphibolurinae</taxon>
        <taxon>Pogona</taxon>
    </lineage>
</organism>
<dbReference type="PANTHER" id="PTHR26452">
    <property type="entry name" value="OLFACTORY RECEPTOR"/>
    <property type="match status" value="1"/>
</dbReference>
<evidence type="ECO:0000259" key="12">
    <source>
        <dbReference type="PROSITE" id="PS50262"/>
    </source>
</evidence>